<feature type="chain" id="PRO_5018541933" evidence="1">
    <location>
        <begin position="24"/>
        <end position="197"/>
    </location>
</feature>
<protein>
    <submittedName>
        <fullName evidence="2">Uncharacterized protein</fullName>
    </submittedName>
</protein>
<proteinExistence type="predicted"/>
<dbReference type="EMBL" id="CM012448">
    <property type="protein sequence ID" value="RVE65922.1"/>
    <property type="molecule type" value="Genomic_DNA"/>
</dbReference>
<sequence>MQACINACLYWGLLSRLLIAAGAIECTEKEAPEIKPKPSTMKLPTECLIECSSMTYINKLQLQDDHNIRITDSTEGELGEYCWSTDLKCTIGESFVSAFVVLPVDVSTTGHEQLQVRTSSPRSGTLHTHNSPTTIADSCGFRYEVTEHFSTANTDTSFCVQIVTREDDLGDRLLRCPPYLVTFWQRNPNQSNQQGAG</sequence>
<dbReference type="AlphaFoldDB" id="A0A3S2M1D9"/>
<evidence type="ECO:0000256" key="1">
    <source>
        <dbReference type="SAM" id="SignalP"/>
    </source>
</evidence>
<reference evidence="2 3" key="2">
    <citation type="submission" date="2019-01" db="EMBL/GenBank/DDBJ databases">
        <title>A chromosome length genome reference of the Java medaka (oryzias javanicus).</title>
        <authorList>
            <person name="Herpin A."/>
            <person name="Takehana Y."/>
            <person name="Naruse K."/>
            <person name="Ansai S."/>
            <person name="Kawaguchi M."/>
        </authorList>
    </citation>
    <scope>NUCLEOTIDE SEQUENCE [LARGE SCALE GENOMIC DNA]</scope>
    <source>
        <strain evidence="2">RS831</strain>
        <tissue evidence="2">Whole body</tissue>
    </source>
</reference>
<organism evidence="2 3">
    <name type="scientific">Oryzias javanicus</name>
    <name type="common">Javanese ricefish</name>
    <name type="synonym">Aplocheilus javanicus</name>
    <dbReference type="NCBI Taxonomy" id="123683"/>
    <lineage>
        <taxon>Eukaryota</taxon>
        <taxon>Metazoa</taxon>
        <taxon>Chordata</taxon>
        <taxon>Craniata</taxon>
        <taxon>Vertebrata</taxon>
        <taxon>Euteleostomi</taxon>
        <taxon>Actinopterygii</taxon>
        <taxon>Neopterygii</taxon>
        <taxon>Teleostei</taxon>
        <taxon>Neoteleostei</taxon>
        <taxon>Acanthomorphata</taxon>
        <taxon>Ovalentaria</taxon>
        <taxon>Atherinomorphae</taxon>
        <taxon>Beloniformes</taxon>
        <taxon>Adrianichthyidae</taxon>
        <taxon>Oryziinae</taxon>
        <taxon>Oryzias</taxon>
    </lineage>
</organism>
<dbReference type="Proteomes" id="UP000283210">
    <property type="component" value="Chromosome 12"/>
</dbReference>
<reference evidence="2 3" key="1">
    <citation type="submission" date="2018-11" db="EMBL/GenBank/DDBJ databases">
        <authorList>
            <person name="Lopez-Roques C."/>
            <person name="Donnadieu C."/>
            <person name="Bouchez O."/>
            <person name="Klopp C."/>
            <person name="Cabau C."/>
            <person name="Zahm M."/>
        </authorList>
    </citation>
    <scope>NUCLEOTIDE SEQUENCE [LARGE SCALE GENOMIC DNA]</scope>
    <source>
        <strain evidence="2">RS831</strain>
        <tissue evidence="2">Whole body</tissue>
    </source>
</reference>
<gene>
    <name evidence="2" type="ORF">OJAV_G00121120</name>
</gene>
<feature type="signal peptide" evidence="1">
    <location>
        <begin position="1"/>
        <end position="23"/>
    </location>
</feature>
<evidence type="ECO:0000313" key="3">
    <source>
        <dbReference type="Proteomes" id="UP000283210"/>
    </source>
</evidence>
<accession>A0A3S2M1D9</accession>
<name>A0A3S2M1D9_ORYJA</name>
<keyword evidence="1" id="KW-0732">Signal</keyword>
<dbReference type="OrthoDB" id="9929604at2759"/>
<keyword evidence="3" id="KW-1185">Reference proteome</keyword>
<evidence type="ECO:0000313" key="2">
    <source>
        <dbReference type="EMBL" id="RVE65922.1"/>
    </source>
</evidence>